<dbReference type="CDD" id="cd13542">
    <property type="entry name" value="PBP2_FutA1_ilke"/>
    <property type="match status" value="1"/>
</dbReference>
<dbReference type="PANTHER" id="PTHR30006">
    <property type="entry name" value="THIAMINE-BINDING PERIPLASMIC PROTEIN-RELATED"/>
    <property type="match status" value="1"/>
</dbReference>
<sequence length="339" mass="37650">MKNRWVVAGAALLIGVSGQAWSAEEVNLYSARKENLIKPLLDRFTEESGIEVNLVTGKADALLKRLEVEGRHSPADLLLTTDAGRLHRAKEAGVLQPMQSDALEQVIPDTYRDPEGYWYGLSVRARPILYVKDKVDPQELSTYEDLADPRWKNRVCIRSSSNIYNQSLVASMITSRGQEATQQWADTFVKNFARKPAGGDRDQIAAAAAGMCDIAVANTYYLGVMLHSDDPAQREEAEKVAVFWPNQEGRGTHVNVSGIALTAAAGNRDNAQRLMEFLVSDEAQAWYAEVNHEYPVKADVAWSETLQSWGSFKADDVNMAKLGEYNAEAVKLMDRAGWR</sequence>
<dbReference type="SUPFAM" id="SSF53850">
    <property type="entry name" value="Periplasmic binding protein-like II"/>
    <property type="match status" value="1"/>
</dbReference>
<dbReference type="PIRSF" id="PIRSF002825">
    <property type="entry name" value="CfbpA"/>
    <property type="match status" value="1"/>
</dbReference>
<dbReference type="InterPro" id="IPR026045">
    <property type="entry name" value="Ferric-bd"/>
</dbReference>
<proteinExistence type="inferred from homology"/>
<accession>A0A1G5R2N5</accession>
<dbReference type="RefSeq" id="WP_092999350.1">
    <property type="nucleotide sequence ID" value="NZ_FMWD01000020.1"/>
</dbReference>
<feature type="binding site" evidence="3">
    <location>
        <position position="220"/>
    </location>
    <ligand>
        <name>Fe cation</name>
        <dbReference type="ChEBI" id="CHEBI:24875"/>
    </ligand>
</feature>
<evidence type="ECO:0000313" key="5">
    <source>
        <dbReference type="EMBL" id="SCZ68343.1"/>
    </source>
</evidence>
<keyword evidence="3" id="KW-0479">Metal-binding</keyword>
<gene>
    <name evidence="5" type="ORF">SAMN03097708_03293</name>
</gene>
<dbReference type="AlphaFoldDB" id="A0A1G5R2N5"/>
<evidence type="ECO:0000256" key="1">
    <source>
        <dbReference type="ARBA" id="ARBA00008520"/>
    </source>
</evidence>
<keyword evidence="2 4" id="KW-0732">Signal</keyword>
<dbReference type="GO" id="GO:0030288">
    <property type="term" value="C:outer membrane-bounded periplasmic space"/>
    <property type="evidence" value="ECO:0007669"/>
    <property type="project" value="TreeGrafter"/>
</dbReference>
<feature type="chain" id="PRO_5011477531" evidence="4">
    <location>
        <begin position="23"/>
        <end position="339"/>
    </location>
</feature>
<keyword evidence="6" id="KW-1185">Reference proteome</keyword>
<dbReference type="OrthoDB" id="9769567at2"/>
<feature type="signal peptide" evidence="4">
    <location>
        <begin position="1"/>
        <end position="22"/>
    </location>
</feature>
<dbReference type="Gene3D" id="3.40.190.10">
    <property type="entry name" value="Periplasmic binding protein-like II"/>
    <property type="match status" value="2"/>
</dbReference>
<feature type="binding site" evidence="3">
    <location>
        <position position="221"/>
    </location>
    <ligand>
        <name>Fe cation</name>
        <dbReference type="ChEBI" id="CHEBI:24875"/>
    </ligand>
</feature>
<name>A0A1G5R2N5_9GAMM</name>
<dbReference type="PANTHER" id="PTHR30006:SF15">
    <property type="entry name" value="IRON-UTILIZATION PERIPLASMIC PROTEIN"/>
    <property type="match status" value="1"/>
</dbReference>
<reference evidence="5 6" key="1">
    <citation type="submission" date="2016-10" db="EMBL/GenBank/DDBJ databases">
        <authorList>
            <person name="de Groot N.N."/>
        </authorList>
    </citation>
    <scope>NUCLEOTIDE SEQUENCE [LARGE SCALE GENOMIC DNA]</scope>
    <source>
        <strain evidence="5 6">HLD2</strain>
    </source>
</reference>
<comment type="similarity">
    <text evidence="1">Belongs to the bacterial solute-binding protein 1 family.</text>
</comment>
<evidence type="ECO:0000256" key="3">
    <source>
        <dbReference type="PIRSR" id="PIRSR002825-1"/>
    </source>
</evidence>
<evidence type="ECO:0000256" key="4">
    <source>
        <dbReference type="SAM" id="SignalP"/>
    </source>
</evidence>
<dbReference type="Proteomes" id="UP000199648">
    <property type="component" value="Unassembled WGS sequence"/>
</dbReference>
<dbReference type="GO" id="GO:0046872">
    <property type="term" value="F:metal ion binding"/>
    <property type="evidence" value="ECO:0007669"/>
    <property type="project" value="UniProtKB-KW"/>
</dbReference>
<dbReference type="STRING" id="415747.SAMN03097708_03293"/>
<dbReference type="EMBL" id="FMWD01000020">
    <property type="protein sequence ID" value="SCZ68343.1"/>
    <property type="molecule type" value="Genomic_DNA"/>
</dbReference>
<organism evidence="5 6">
    <name type="scientific">Thiohalomonas denitrificans</name>
    <dbReference type="NCBI Taxonomy" id="415747"/>
    <lineage>
        <taxon>Bacteria</taxon>
        <taxon>Pseudomonadati</taxon>
        <taxon>Pseudomonadota</taxon>
        <taxon>Gammaproteobacteria</taxon>
        <taxon>Thiohalomonadales</taxon>
        <taxon>Thiohalomonadaceae</taxon>
        <taxon>Thiohalomonas</taxon>
    </lineage>
</organism>
<dbReference type="Pfam" id="PF13343">
    <property type="entry name" value="SBP_bac_6"/>
    <property type="match status" value="1"/>
</dbReference>
<evidence type="ECO:0000256" key="2">
    <source>
        <dbReference type="ARBA" id="ARBA00022729"/>
    </source>
</evidence>
<keyword evidence="3" id="KW-0408">Iron</keyword>
<evidence type="ECO:0000313" key="6">
    <source>
        <dbReference type="Proteomes" id="UP000199648"/>
    </source>
</evidence>
<protein>
    <submittedName>
        <fullName evidence="5">Iron(III) transport system substrate-binding protein</fullName>
    </submittedName>
</protein>